<proteinExistence type="predicted"/>
<keyword evidence="3" id="KW-1185">Reference proteome</keyword>
<keyword evidence="1" id="KW-0812">Transmembrane</keyword>
<evidence type="ECO:0000313" key="2">
    <source>
        <dbReference type="EMBL" id="KXI28223.1"/>
    </source>
</evidence>
<sequence>MATPVNAINAINSVKMLGKGSLVIIGLSIIALAGLSYLTNMPLSALLAWAKVVFGWSFALLFSGLLVTGILASQKLRKGCNPYYWYEVGQQAANGISTLALTFTLLGISLGIGSLSDQPLNPENIQQIISNLTKQFSTAFMTTVVGLPAASLIRAWVGIQYYAVMTKEESKA</sequence>
<dbReference type="STRING" id="1799789.AX660_17750"/>
<feature type="transmembrane region" description="Helical" evidence="1">
    <location>
        <begin position="136"/>
        <end position="157"/>
    </location>
</feature>
<organism evidence="2 3">
    <name type="scientific">Paraglaciecola hydrolytica</name>
    <dbReference type="NCBI Taxonomy" id="1799789"/>
    <lineage>
        <taxon>Bacteria</taxon>
        <taxon>Pseudomonadati</taxon>
        <taxon>Pseudomonadota</taxon>
        <taxon>Gammaproteobacteria</taxon>
        <taxon>Alteromonadales</taxon>
        <taxon>Alteromonadaceae</taxon>
        <taxon>Paraglaciecola</taxon>
    </lineage>
</organism>
<keyword evidence="1" id="KW-1133">Transmembrane helix</keyword>
<protein>
    <recommendedName>
        <fullName evidence="4">MotA/TolQ/ExbB proton channel domain-containing protein</fullName>
    </recommendedName>
</protein>
<gene>
    <name evidence="2" type="ORF">AX660_17750</name>
</gene>
<dbReference type="EMBL" id="LSNE01000007">
    <property type="protein sequence ID" value="KXI28223.1"/>
    <property type="molecule type" value="Genomic_DNA"/>
</dbReference>
<name>A0A135ZZ13_9ALTE</name>
<feature type="transmembrane region" description="Helical" evidence="1">
    <location>
        <begin position="46"/>
        <end position="71"/>
    </location>
</feature>
<accession>A0A135ZZ13</accession>
<feature type="transmembrane region" description="Helical" evidence="1">
    <location>
        <begin position="92"/>
        <end position="116"/>
    </location>
</feature>
<dbReference type="Proteomes" id="UP000070299">
    <property type="component" value="Unassembled WGS sequence"/>
</dbReference>
<feature type="transmembrane region" description="Helical" evidence="1">
    <location>
        <begin position="21"/>
        <end position="40"/>
    </location>
</feature>
<dbReference type="AlphaFoldDB" id="A0A135ZZ13"/>
<evidence type="ECO:0000256" key="1">
    <source>
        <dbReference type="SAM" id="Phobius"/>
    </source>
</evidence>
<reference evidence="3" key="1">
    <citation type="submission" date="2016-02" db="EMBL/GenBank/DDBJ databases">
        <authorList>
            <person name="Schultz-Johansen M."/>
            <person name="Glaring M.A."/>
            <person name="Bech P.K."/>
            <person name="Stougaard P."/>
        </authorList>
    </citation>
    <scope>NUCLEOTIDE SEQUENCE [LARGE SCALE GENOMIC DNA]</scope>
    <source>
        <strain evidence="3">S66</strain>
    </source>
</reference>
<keyword evidence="1" id="KW-0472">Membrane</keyword>
<comment type="caution">
    <text evidence="2">The sequence shown here is derived from an EMBL/GenBank/DDBJ whole genome shotgun (WGS) entry which is preliminary data.</text>
</comment>
<dbReference type="OrthoDB" id="8447707at2"/>
<evidence type="ECO:0008006" key="4">
    <source>
        <dbReference type="Google" id="ProtNLM"/>
    </source>
</evidence>
<evidence type="ECO:0000313" key="3">
    <source>
        <dbReference type="Proteomes" id="UP000070299"/>
    </source>
</evidence>
<dbReference type="RefSeq" id="WP_068378312.1">
    <property type="nucleotide sequence ID" value="NZ_LSNE01000007.1"/>
</dbReference>